<evidence type="ECO:0000256" key="4">
    <source>
        <dbReference type="ARBA" id="ARBA00022692"/>
    </source>
</evidence>
<dbReference type="PANTHER" id="PTHR43744">
    <property type="entry name" value="ABC TRANSPORTER PERMEASE PROTEIN MG189-RELATED-RELATED"/>
    <property type="match status" value="1"/>
</dbReference>
<evidence type="ECO:0000256" key="5">
    <source>
        <dbReference type="ARBA" id="ARBA00022989"/>
    </source>
</evidence>
<dbReference type="RefSeq" id="WP_185122453.1">
    <property type="nucleotide sequence ID" value="NZ_JACJVQ010000020.1"/>
</dbReference>
<reference evidence="9 10" key="1">
    <citation type="submission" date="2020-08" db="EMBL/GenBank/DDBJ databases">
        <title>Cohnella phylogeny.</title>
        <authorList>
            <person name="Dunlap C."/>
        </authorList>
    </citation>
    <scope>NUCLEOTIDE SEQUENCE [LARGE SCALE GENOMIC DNA]</scope>
    <source>
        <strain evidence="9 10">DSM 25241</strain>
    </source>
</reference>
<accession>A0A841T2Z8</accession>
<dbReference type="Pfam" id="PF00528">
    <property type="entry name" value="BPD_transp_1"/>
    <property type="match status" value="1"/>
</dbReference>
<feature type="transmembrane region" description="Helical" evidence="7">
    <location>
        <begin position="232"/>
        <end position="255"/>
    </location>
</feature>
<evidence type="ECO:0000256" key="1">
    <source>
        <dbReference type="ARBA" id="ARBA00004651"/>
    </source>
</evidence>
<dbReference type="CDD" id="cd06261">
    <property type="entry name" value="TM_PBP2"/>
    <property type="match status" value="1"/>
</dbReference>
<dbReference type="InterPro" id="IPR000515">
    <property type="entry name" value="MetI-like"/>
</dbReference>
<feature type="transmembrane region" description="Helical" evidence="7">
    <location>
        <begin position="20"/>
        <end position="41"/>
    </location>
</feature>
<dbReference type="InterPro" id="IPR035906">
    <property type="entry name" value="MetI-like_sf"/>
</dbReference>
<dbReference type="AlphaFoldDB" id="A0A841T2Z8"/>
<dbReference type="Gene3D" id="1.10.3720.10">
    <property type="entry name" value="MetI-like"/>
    <property type="match status" value="1"/>
</dbReference>
<dbReference type="PROSITE" id="PS50928">
    <property type="entry name" value="ABC_TM1"/>
    <property type="match status" value="1"/>
</dbReference>
<name>A0A841T2Z8_9BACL</name>
<dbReference type="GO" id="GO:0005886">
    <property type="term" value="C:plasma membrane"/>
    <property type="evidence" value="ECO:0007669"/>
    <property type="project" value="UniProtKB-SubCell"/>
</dbReference>
<dbReference type="EMBL" id="JACJVQ010000020">
    <property type="protein sequence ID" value="MBB6637236.1"/>
    <property type="molecule type" value="Genomic_DNA"/>
</dbReference>
<organism evidence="9 10">
    <name type="scientific">Cohnella thailandensis</name>
    <dbReference type="NCBI Taxonomy" id="557557"/>
    <lineage>
        <taxon>Bacteria</taxon>
        <taxon>Bacillati</taxon>
        <taxon>Bacillota</taxon>
        <taxon>Bacilli</taxon>
        <taxon>Bacillales</taxon>
        <taxon>Paenibacillaceae</taxon>
        <taxon>Cohnella</taxon>
    </lineage>
</organism>
<evidence type="ECO:0000256" key="3">
    <source>
        <dbReference type="ARBA" id="ARBA00022475"/>
    </source>
</evidence>
<keyword evidence="2 7" id="KW-0813">Transport</keyword>
<protein>
    <submittedName>
        <fullName evidence="9">Carbohydrate ABC transporter permease</fullName>
    </submittedName>
</protein>
<sequence>MRKSKGRDGRRRGRKGSKTVVNLVLGIICLLWLIPTLGLFVSSFRPATEILKTGWWTVLPHREYVAKEQLQLPKDTDLRQPIEVNGTTYTDDQLREGVKTDEGTELIWENRRARTIDVRELGWRMSTEFTLDNYAGVLTGKEYDIPKPDGTVSKEKGSNLNQAFLNTLTVAIPSTIIPILIATFAAYAFAWMKFPLRKTLFVIVIMLLVVPLQVALIPILKDYTSLGLNGTFLGVWIAHAGFGLPLATYFMYSYISQLPKDLFESAFMDGASNFTIFTKLILPLAVPSIASISIFQFLWVWNDYLVSLVFIGSQPDVQVLSMRIANLVGSRGNDWHLLTASAFVSMLMPLAVFFGLQRYFVRGLLGGSVKG</sequence>
<evidence type="ECO:0000259" key="8">
    <source>
        <dbReference type="PROSITE" id="PS50928"/>
    </source>
</evidence>
<feature type="transmembrane region" description="Helical" evidence="7">
    <location>
        <begin position="335"/>
        <end position="356"/>
    </location>
</feature>
<evidence type="ECO:0000256" key="2">
    <source>
        <dbReference type="ARBA" id="ARBA00022448"/>
    </source>
</evidence>
<dbReference type="PANTHER" id="PTHR43744:SF4">
    <property type="entry name" value="OSMOPROTECTIVE COMPOUNDS UPTAKE PERMEASE PROTEIN GGTD"/>
    <property type="match status" value="1"/>
</dbReference>
<feature type="transmembrane region" description="Helical" evidence="7">
    <location>
        <begin position="200"/>
        <end position="220"/>
    </location>
</feature>
<evidence type="ECO:0000313" key="10">
    <source>
        <dbReference type="Proteomes" id="UP000535838"/>
    </source>
</evidence>
<dbReference type="SUPFAM" id="SSF161098">
    <property type="entry name" value="MetI-like"/>
    <property type="match status" value="1"/>
</dbReference>
<comment type="similarity">
    <text evidence="7">Belongs to the binding-protein-dependent transport system permease family.</text>
</comment>
<keyword evidence="4 7" id="KW-0812">Transmembrane</keyword>
<proteinExistence type="inferred from homology"/>
<keyword evidence="6 7" id="KW-0472">Membrane</keyword>
<keyword evidence="5 7" id="KW-1133">Transmembrane helix</keyword>
<dbReference type="Proteomes" id="UP000535838">
    <property type="component" value="Unassembled WGS sequence"/>
</dbReference>
<gene>
    <name evidence="9" type="ORF">H7B67_24175</name>
</gene>
<dbReference type="GO" id="GO:0055085">
    <property type="term" value="P:transmembrane transport"/>
    <property type="evidence" value="ECO:0007669"/>
    <property type="project" value="InterPro"/>
</dbReference>
<evidence type="ECO:0000313" key="9">
    <source>
        <dbReference type="EMBL" id="MBB6637236.1"/>
    </source>
</evidence>
<evidence type="ECO:0000256" key="7">
    <source>
        <dbReference type="RuleBase" id="RU363032"/>
    </source>
</evidence>
<evidence type="ECO:0000256" key="6">
    <source>
        <dbReference type="ARBA" id="ARBA00023136"/>
    </source>
</evidence>
<feature type="domain" description="ABC transmembrane type-1" evidence="8">
    <location>
        <begin position="164"/>
        <end position="356"/>
    </location>
</feature>
<comment type="caution">
    <text evidence="9">The sequence shown here is derived from an EMBL/GenBank/DDBJ whole genome shotgun (WGS) entry which is preliminary data.</text>
</comment>
<feature type="transmembrane region" description="Helical" evidence="7">
    <location>
        <begin position="276"/>
        <end position="299"/>
    </location>
</feature>
<keyword evidence="10" id="KW-1185">Reference proteome</keyword>
<feature type="transmembrane region" description="Helical" evidence="7">
    <location>
        <begin position="163"/>
        <end position="188"/>
    </location>
</feature>
<comment type="subcellular location">
    <subcellularLocation>
        <location evidence="1 7">Cell membrane</location>
        <topology evidence="1 7">Multi-pass membrane protein</topology>
    </subcellularLocation>
</comment>
<keyword evidence="3" id="KW-1003">Cell membrane</keyword>